<keyword evidence="1" id="KW-0560">Oxidoreductase</keyword>
<dbReference type="InterPro" id="IPR001670">
    <property type="entry name" value="ADH_Fe/GldA"/>
</dbReference>
<dbReference type="CDD" id="cd08187">
    <property type="entry name" value="BDH"/>
    <property type="match status" value="1"/>
</dbReference>
<sequence>MENFRMYVPTDIRFGKNRLTELEEVLLKYGNRVLLVYGGGSIKKTGLYDEIMTKLGKDKFHVVELSGINPNPRIDSVREGIRLVREEKLEVILAVGGGSVVDAAKVIAGGVYYEGDAWDLVVDSEKMENAIPIVDILTLAATGTEMNRNAVISNPETQEKLGTSGWELIPKVSFLDPTITFTVPPVQTSAGIADTLSHLFEQYFNRTEGNDVQNFLSEGLMQAVIKNSPVVLQDPENYDARANLLWASTLALNGLCSKGNSGAWSCHPIEHELSAYYDITHGIGLAIITPRWMKFCIDNDSSTHSKFALYGKNIWKLDGDNDEAVARKAVELTYHFFKDILSIPMTLSEVGIQSDALVNEMAKQAVLHGNLESGPYVPMSIENVEAVLLDCFMEMAEF</sequence>
<dbReference type="GO" id="GO:0046872">
    <property type="term" value="F:metal ion binding"/>
    <property type="evidence" value="ECO:0007669"/>
    <property type="project" value="InterPro"/>
</dbReference>
<dbReference type="PANTHER" id="PTHR43633:SF1">
    <property type="entry name" value="ALCOHOL DEHYDROGENASE YQHD"/>
    <property type="match status" value="1"/>
</dbReference>
<dbReference type="InterPro" id="IPR018211">
    <property type="entry name" value="ADH_Fe_CS"/>
</dbReference>
<reference evidence="5" key="1">
    <citation type="submission" date="2018-05" db="EMBL/GenBank/DDBJ databases">
        <authorList>
            <person name="Strepis N."/>
        </authorList>
    </citation>
    <scope>NUCLEOTIDE SEQUENCE [LARGE SCALE GENOMIC DNA]</scope>
</reference>
<dbReference type="InterPro" id="IPR056798">
    <property type="entry name" value="ADH_Fe_C"/>
</dbReference>
<dbReference type="EMBL" id="UNRR01000041">
    <property type="protein sequence ID" value="SYZ79884.1"/>
    <property type="molecule type" value="Genomic_DNA"/>
</dbReference>
<evidence type="ECO:0000259" key="2">
    <source>
        <dbReference type="Pfam" id="PF00465"/>
    </source>
</evidence>
<dbReference type="PROSITE" id="PS00060">
    <property type="entry name" value="ADH_IRON_2"/>
    <property type="match status" value="1"/>
</dbReference>
<dbReference type="Gene3D" id="1.20.1090.10">
    <property type="entry name" value="Dehydroquinate synthase-like - alpha domain"/>
    <property type="match status" value="1"/>
</dbReference>
<dbReference type="PANTHER" id="PTHR43633">
    <property type="entry name" value="ALCOHOL DEHYDROGENASE YQHD"/>
    <property type="match status" value="1"/>
</dbReference>
<dbReference type="GO" id="GO:1990002">
    <property type="term" value="F:methylglyoxal reductase (NADPH) (acetol producing) activity"/>
    <property type="evidence" value="ECO:0007669"/>
    <property type="project" value="TreeGrafter"/>
</dbReference>
<evidence type="ECO:0000259" key="3">
    <source>
        <dbReference type="Pfam" id="PF25137"/>
    </source>
</evidence>
<feature type="domain" description="Fe-containing alcohol dehydrogenase-like C-terminal" evidence="3">
    <location>
        <begin position="191"/>
        <end position="389"/>
    </location>
</feature>
<dbReference type="Gene3D" id="3.40.50.1970">
    <property type="match status" value="1"/>
</dbReference>
<evidence type="ECO:0000313" key="4">
    <source>
        <dbReference type="EMBL" id="SYZ79884.1"/>
    </source>
</evidence>
<organism evidence="4 5">
    <name type="scientific">Trichococcus shcherbakoviae</name>
    <dbReference type="NCBI Taxonomy" id="2094020"/>
    <lineage>
        <taxon>Bacteria</taxon>
        <taxon>Bacillati</taxon>
        <taxon>Bacillota</taxon>
        <taxon>Bacilli</taxon>
        <taxon>Lactobacillales</taxon>
        <taxon>Carnobacteriaceae</taxon>
        <taxon>Trichococcus</taxon>
    </lineage>
</organism>
<dbReference type="FunFam" id="3.40.50.1970:FF:000003">
    <property type="entry name" value="Alcohol dehydrogenase, iron-containing"/>
    <property type="match status" value="1"/>
</dbReference>
<dbReference type="InterPro" id="IPR044731">
    <property type="entry name" value="BDH-like"/>
</dbReference>
<dbReference type="Proteomes" id="UP000262072">
    <property type="component" value="Unassembled WGS sequence"/>
</dbReference>
<dbReference type="AlphaFoldDB" id="A0A383TJP0"/>
<feature type="domain" description="Alcohol dehydrogenase iron-type/glycerol dehydrogenase GldA" evidence="2">
    <location>
        <begin position="9"/>
        <end position="177"/>
    </location>
</feature>
<dbReference type="OrthoDB" id="9801156at2"/>
<dbReference type="GO" id="GO:1990362">
    <property type="term" value="F:butanol dehydrogenase (NAD+) activity"/>
    <property type="evidence" value="ECO:0007669"/>
    <property type="project" value="InterPro"/>
</dbReference>
<dbReference type="GO" id="GO:0008106">
    <property type="term" value="F:alcohol dehydrogenase (NADP+) activity"/>
    <property type="evidence" value="ECO:0007669"/>
    <property type="project" value="TreeGrafter"/>
</dbReference>
<evidence type="ECO:0000313" key="5">
    <source>
        <dbReference type="Proteomes" id="UP000262072"/>
    </source>
</evidence>
<dbReference type="SUPFAM" id="SSF56796">
    <property type="entry name" value="Dehydroquinate synthase-like"/>
    <property type="match status" value="1"/>
</dbReference>
<dbReference type="RefSeq" id="WP_119093933.1">
    <property type="nucleotide sequence ID" value="NZ_UNRR01000041.1"/>
</dbReference>
<dbReference type="Pfam" id="PF25137">
    <property type="entry name" value="ADH_Fe_C"/>
    <property type="match status" value="1"/>
</dbReference>
<dbReference type="Pfam" id="PF00465">
    <property type="entry name" value="Fe-ADH"/>
    <property type="match status" value="1"/>
</dbReference>
<dbReference type="GO" id="GO:0005829">
    <property type="term" value="C:cytosol"/>
    <property type="evidence" value="ECO:0007669"/>
    <property type="project" value="TreeGrafter"/>
</dbReference>
<proteinExistence type="predicted"/>
<name>A0A383TJP0_9LACT</name>
<protein>
    <submittedName>
        <fullName evidence="4">Alcohol dehydrogenase iron-type</fullName>
    </submittedName>
</protein>
<gene>
    <name evidence="4" type="ORF">TART1_2760</name>
</gene>
<evidence type="ECO:0000256" key="1">
    <source>
        <dbReference type="ARBA" id="ARBA00023002"/>
    </source>
</evidence>
<accession>A0A383TJP0</accession>